<sequence length="182" mass="19338">MSVATQLGLDDPDRGLLAAARRAWRGWAGQHEALGVVAELVDGDERGDAEVGPVRQARHDPGNKKRLVGRCQRGQRIAHDDGEREPKEEPLARPRGAPCGEDGRTDDDAHGIRADCVTGLGDAGVQALGYLGEQPHRHELGDADSDAAKDQGDGGEEGRGVGRSYGTADIVRVSRGWRGRGP</sequence>
<comment type="caution">
    <text evidence="2">The sequence shown here is derived from an EMBL/GenBank/DDBJ whole genome shotgun (WGS) entry which is preliminary data.</text>
</comment>
<organism evidence="2 3">
    <name type="scientific">Nostocoides vanveenii</name>
    <dbReference type="NCBI Taxonomy" id="330835"/>
    <lineage>
        <taxon>Bacteria</taxon>
        <taxon>Bacillati</taxon>
        <taxon>Actinomycetota</taxon>
        <taxon>Actinomycetes</taxon>
        <taxon>Micrococcales</taxon>
        <taxon>Intrasporangiaceae</taxon>
        <taxon>Nostocoides</taxon>
    </lineage>
</organism>
<name>A0ABP4W871_9MICO</name>
<feature type="region of interest" description="Disordered" evidence="1">
    <location>
        <begin position="46"/>
        <end position="112"/>
    </location>
</feature>
<proteinExistence type="predicted"/>
<keyword evidence="3" id="KW-1185">Reference proteome</keyword>
<reference evidence="3" key="1">
    <citation type="journal article" date="2019" name="Int. J. Syst. Evol. Microbiol.">
        <title>The Global Catalogue of Microorganisms (GCM) 10K type strain sequencing project: providing services to taxonomists for standard genome sequencing and annotation.</title>
        <authorList>
            <consortium name="The Broad Institute Genomics Platform"/>
            <consortium name="The Broad Institute Genome Sequencing Center for Infectious Disease"/>
            <person name="Wu L."/>
            <person name="Ma J."/>
        </authorList>
    </citation>
    <scope>NUCLEOTIDE SEQUENCE [LARGE SCALE GENOMIC DNA]</scope>
    <source>
        <strain evidence="3">JCM 15591</strain>
    </source>
</reference>
<evidence type="ECO:0000313" key="3">
    <source>
        <dbReference type="Proteomes" id="UP001501475"/>
    </source>
</evidence>
<evidence type="ECO:0000313" key="2">
    <source>
        <dbReference type="EMBL" id="GAA1747497.1"/>
    </source>
</evidence>
<feature type="compositionally biased region" description="Basic and acidic residues" evidence="1">
    <location>
        <begin position="134"/>
        <end position="160"/>
    </location>
</feature>
<feature type="compositionally biased region" description="Basic and acidic residues" evidence="1">
    <location>
        <begin position="101"/>
        <end position="112"/>
    </location>
</feature>
<dbReference type="Proteomes" id="UP001501475">
    <property type="component" value="Unassembled WGS sequence"/>
</dbReference>
<dbReference type="EMBL" id="BAAAPN010000014">
    <property type="protein sequence ID" value="GAA1747497.1"/>
    <property type="molecule type" value="Genomic_DNA"/>
</dbReference>
<protein>
    <submittedName>
        <fullName evidence="2">Uncharacterized protein</fullName>
    </submittedName>
</protein>
<feature type="region of interest" description="Disordered" evidence="1">
    <location>
        <begin position="132"/>
        <end position="182"/>
    </location>
</feature>
<accession>A0ABP4W871</accession>
<evidence type="ECO:0000256" key="1">
    <source>
        <dbReference type="SAM" id="MobiDB-lite"/>
    </source>
</evidence>
<gene>
    <name evidence="2" type="ORF">GCM10009810_05140</name>
</gene>
<feature type="compositionally biased region" description="Basic and acidic residues" evidence="1">
    <location>
        <begin position="77"/>
        <end position="92"/>
    </location>
</feature>